<dbReference type="Proteomes" id="UP000267251">
    <property type="component" value="Unassembled WGS sequence"/>
</dbReference>
<feature type="compositionally biased region" description="Basic and acidic residues" evidence="1">
    <location>
        <begin position="386"/>
        <end position="404"/>
    </location>
</feature>
<name>A0A4P9Y6E1_9FUNG</name>
<feature type="compositionally biased region" description="Acidic residues" evidence="1">
    <location>
        <begin position="433"/>
        <end position="450"/>
    </location>
</feature>
<dbReference type="EMBL" id="KZ987822">
    <property type="protein sequence ID" value="RKP14533.1"/>
    <property type="molecule type" value="Genomic_DNA"/>
</dbReference>
<feature type="compositionally biased region" description="Gly residues" evidence="1">
    <location>
        <begin position="16"/>
        <end position="44"/>
    </location>
</feature>
<gene>
    <name evidence="2" type="ORF">BJ684DRAFT_15147</name>
</gene>
<feature type="region of interest" description="Disordered" evidence="1">
    <location>
        <begin position="1"/>
        <end position="101"/>
    </location>
</feature>
<organism evidence="2 3">
    <name type="scientific">Piptocephalis cylindrospora</name>
    <dbReference type="NCBI Taxonomy" id="1907219"/>
    <lineage>
        <taxon>Eukaryota</taxon>
        <taxon>Fungi</taxon>
        <taxon>Fungi incertae sedis</taxon>
        <taxon>Zoopagomycota</taxon>
        <taxon>Zoopagomycotina</taxon>
        <taxon>Zoopagomycetes</taxon>
        <taxon>Zoopagales</taxon>
        <taxon>Piptocephalidaceae</taxon>
        <taxon>Piptocephalis</taxon>
    </lineage>
</organism>
<feature type="region of interest" description="Disordered" evidence="1">
    <location>
        <begin position="380"/>
        <end position="451"/>
    </location>
</feature>
<accession>A0A4P9Y6E1</accession>
<dbReference type="OrthoDB" id="10428108at2759"/>
<evidence type="ECO:0000313" key="3">
    <source>
        <dbReference type="Proteomes" id="UP000267251"/>
    </source>
</evidence>
<sequence>MKHPSHPLSLPRGPAGDRGQGGRYRRGGGGYPAGQGMTPRGGGKPYYRYNHPGGSPYPQHPQHNRPGGPSISNNSSNKGTIPHRPPPRPKGLQPFDPRPSLDLPLTQATLGDYTVTPGPENFIPQLTLHFISSASTPSIPVDSLSLVLEGGSMCLRVLATDIRRITLLPEEGALEVQTNGKAQIDVRVDGAWVFVDDPSLQGQFQDIERIHCTLDTTRPHLPLSRIREYVHRWSHPTSAFRLALPGPVGGGGGGGSRGKGETGNMSYGPAPNLEDRLNEWAYLSTPADRSEERRAWVESRLGEDKWLLRLLVASCQLDKTMEPALRALSSLVMDLAVESEMETPLAIRLLPVASLIPEHILFRHITFLWEEHRVMSTADLARGGKRRVEDEVNDEGEKRGRKSEDEEDAKVEDEKEDEKEGEKVKEERKVDGEIDEEKVDEEVEELEMDEEKGKIEVEVEVETEKVERSLYREY</sequence>
<feature type="compositionally biased region" description="Acidic residues" evidence="1">
    <location>
        <begin position="405"/>
        <end position="417"/>
    </location>
</feature>
<proteinExistence type="predicted"/>
<feature type="compositionally biased region" description="Basic and acidic residues" evidence="1">
    <location>
        <begin position="418"/>
        <end position="432"/>
    </location>
</feature>
<evidence type="ECO:0000313" key="2">
    <source>
        <dbReference type="EMBL" id="RKP14533.1"/>
    </source>
</evidence>
<evidence type="ECO:0000256" key="1">
    <source>
        <dbReference type="SAM" id="MobiDB-lite"/>
    </source>
</evidence>
<keyword evidence="3" id="KW-1185">Reference proteome</keyword>
<protein>
    <submittedName>
        <fullName evidence="2">Uncharacterized protein</fullName>
    </submittedName>
</protein>
<reference evidence="3" key="1">
    <citation type="journal article" date="2018" name="Nat. Microbiol.">
        <title>Leveraging single-cell genomics to expand the fungal tree of life.</title>
        <authorList>
            <person name="Ahrendt S.R."/>
            <person name="Quandt C.A."/>
            <person name="Ciobanu D."/>
            <person name="Clum A."/>
            <person name="Salamov A."/>
            <person name="Andreopoulos B."/>
            <person name="Cheng J.F."/>
            <person name="Woyke T."/>
            <person name="Pelin A."/>
            <person name="Henrissat B."/>
            <person name="Reynolds N.K."/>
            <person name="Benny G.L."/>
            <person name="Smith M.E."/>
            <person name="James T.Y."/>
            <person name="Grigoriev I.V."/>
        </authorList>
    </citation>
    <scope>NUCLEOTIDE SEQUENCE [LARGE SCALE GENOMIC DNA]</scope>
</reference>
<feature type="compositionally biased region" description="Gly residues" evidence="1">
    <location>
        <begin position="247"/>
        <end position="257"/>
    </location>
</feature>
<dbReference type="AlphaFoldDB" id="A0A4P9Y6E1"/>
<feature type="region of interest" description="Disordered" evidence="1">
    <location>
        <begin position="244"/>
        <end position="263"/>
    </location>
</feature>